<feature type="region of interest" description="Disordered" evidence="1">
    <location>
        <begin position="1"/>
        <end position="22"/>
    </location>
</feature>
<dbReference type="EMBL" id="KV427642">
    <property type="protein sequence ID" value="KZT03616.1"/>
    <property type="molecule type" value="Genomic_DNA"/>
</dbReference>
<organism evidence="2 3">
    <name type="scientific">Laetiporus sulphureus 93-53</name>
    <dbReference type="NCBI Taxonomy" id="1314785"/>
    <lineage>
        <taxon>Eukaryota</taxon>
        <taxon>Fungi</taxon>
        <taxon>Dikarya</taxon>
        <taxon>Basidiomycota</taxon>
        <taxon>Agaricomycotina</taxon>
        <taxon>Agaricomycetes</taxon>
        <taxon>Polyporales</taxon>
        <taxon>Laetiporus</taxon>
    </lineage>
</organism>
<proteinExistence type="predicted"/>
<evidence type="ECO:0000256" key="1">
    <source>
        <dbReference type="SAM" id="MobiDB-lite"/>
    </source>
</evidence>
<dbReference type="GeneID" id="63819067"/>
<dbReference type="AlphaFoldDB" id="A0A165CWV2"/>
<accession>A0A165CWV2</accession>
<evidence type="ECO:0000313" key="3">
    <source>
        <dbReference type="Proteomes" id="UP000076871"/>
    </source>
</evidence>
<dbReference type="Proteomes" id="UP000076871">
    <property type="component" value="Unassembled WGS sequence"/>
</dbReference>
<gene>
    <name evidence="2" type="ORF">LAESUDRAFT_328376</name>
</gene>
<keyword evidence="3" id="KW-1185">Reference proteome</keyword>
<protein>
    <submittedName>
        <fullName evidence="2">Uncharacterized protein</fullName>
    </submittedName>
</protein>
<reference evidence="2 3" key="1">
    <citation type="journal article" date="2016" name="Mol. Biol. Evol.">
        <title>Comparative Genomics of Early-Diverging Mushroom-Forming Fungi Provides Insights into the Origins of Lignocellulose Decay Capabilities.</title>
        <authorList>
            <person name="Nagy L.G."/>
            <person name="Riley R."/>
            <person name="Tritt A."/>
            <person name="Adam C."/>
            <person name="Daum C."/>
            <person name="Floudas D."/>
            <person name="Sun H."/>
            <person name="Yadav J.S."/>
            <person name="Pangilinan J."/>
            <person name="Larsson K.H."/>
            <person name="Matsuura K."/>
            <person name="Barry K."/>
            <person name="Labutti K."/>
            <person name="Kuo R."/>
            <person name="Ohm R.A."/>
            <person name="Bhattacharya S.S."/>
            <person name="Shirouzu T."/>
            <person name="Yoshinaga Y."/>
            <person name="Martin F.M."/>
            <person name="Grigoriev I.V."/>
            <person name="Hibbett D.S."/>
        </authorList>
    </citation>
    <scope>NUCLEOTIDE SEQUENCE [LARGE SCALE GENOMIC DNA]</scope>
    <source>
        <strain evidence="2 3">93-53</strain>
    </source>
</reference>
<evidence type="ECO:0000313" key="2">
    <source>
        <dbReference type="EMBL" id="KZT03616.1"/>
    </source>
</evidence>
<name>A0A165CWV2_9APHY</name>
<dbReference type="RefSeq" id="XP_040761356.1">
    <property type="nucleotide sequence ID" value="XM_040902036.1"/>
</dbReference>
<sequence>MCHRSSRLDGTSGLWQMQDHSTSDKRSAVKNARCTCAILFVAAASMFLHQLSPWITADSGHSVKIVQTRIYDAPVTNSSRLKTRSLVCTVPASSPDVQRRSCVVVLQDTQPSDVGSMTCVSAYQQQLESG</sequence>
<dbReference type="InParanoid" id="A0A165CWV2"/>